<dbReference type="PANTHER" id="PTHR11567:SF110">
    <property type="entry name" value="2-PHOSPHOXYLOSE PHOSPHATASE 1"/>
    <property type="match status" value="1"/>
</dbReference>
<dbReference type="InterPro" id="IPR050645">
    <property type="entry name" value="Histidine_acid_phosphatase"/>
</dbReference>
<evidence type="ECO:0000313" key="5">
    <source>
        <dbReference type="Proteomes" id="UP000245073"/>
    </source>
</evidence>
<evidence type="ECO:0000256" key="1">
    <source>
        <dbReference type="ARBA" id="ARBA00005375"/>
    </source>
</evidence>
<feature type="signal peptide" evidence="3">
    <location>
        <begin position="1"/>
        <end position="22"/>
    </location>
</feature>
<gene>
    <name evidence="4" type="ORF">DDF67_14680</name>
</gene>
<organism evidence="4 5">
    <name type="scientific">Caulobacter endophyticus</name>
    <dbReference type="NCBI Taxonomy" id="2172652"/>
    <lineage>
        <taxon>Bacteria</taxon>
        <taxon>Pseudomonadati</taxon>
        <taxon>Pseudomonadota</taxon>
        <taxon>Alphaproteobacteria</taxon>
        <taxon>Caulobacterales</taxon>
        <taxon>Caulobacteraceae</taxon>
        <taxon>Caulobacter</taxon>
    </lineage>
</organism>
<evidence type="ECO:0000256" key="3">
    <source>
        <dbReference type="SAM" id="SignalP"/>
    </source>
</evidence>
<reference evidence="4 5" key="1">
    <citation type="submission" date="2018-04" db="EMBL/GenBank/DDBJ databases">
        <title>The genome sequence of Caulobacter sp. 744.</title>
        <authorList>
            <person name="Gao J."/>
            <person name="Sun J."/>
        </authorList>
    </citation>
    <scope>NUCLEOTIDE SEQUENCE [LARGE SCALE GENOMIC DNA]</scope>
    <source>
        <strain evidence="4 5">774</strain>
    </source>
</reference>
<dbReference type="EMBL" id="QDKQ01000053">
    <property type="protein sequence ID" value="PVM87149.1"/>
    <property type="molecule type" value="Genomic_DNA"/>
</dbReference>
<keyword evidence="3" id="KW-0732">Signal</keyword>
<dbReference type="SUPFAM" id="SSF53254">
    <property type="entry name" value="Phosphoglycerate mutase-like"/>
    <property type="match status" value="1"/>
</dbReference>
<evidence type="ECO:0000313" key="4">
    <source>
        <dbReference type="EMBL" id="PVM87149.1"/>
    </source>
</evidence>
<proteinExistence type="inferred from homology"/>
<dbReference type="OrthoDB" id="395886at2"/>
<dbReference type="Proteomes" id="UP000245073">
    <property type="component" value="Unassembled WGS sequence"/>
</dbReference>
<dbReference type="PROSITE" id="PS00616">
    <property type="entry name" value="HIS_ACID_PHOSPHAT_1"/>
    <property type="match status" value="1"/>
</dbReference>
<keyword evidence="2" id="KW-0378">Hydrolase</keyword>
<dbReference type="CDD" id="cd07061">
    <property type="entry name" value="HP_HAP_like"/>
    <property type="match status" value="1"/>
</dbReference>
<comment type="caution">
    <text evidence="4">The sequence shown here is derived from an EMBL/GenBank/DDBJ whole genome shotgun (WGS) entry which is preliminary data.</text>
</comment>
<dbReference type="RefSeq" id="WP_109101616.1">
    <property type="nucleotide sequence ID" value="NZ_QDKQ01000053.1"/>
</dbReference>
<dbReference type="InterPro" id="IPR029033">
    <property type="entry name" value="His_PPase_superfam"/>
</dbReference>
<sequence length="411" mass="43340">MRLFARLALVALAVLSVTPAAADTLEKVVVVTRHGVRAAMSSPERLETATARPWPRFSVPAGHLTSNGAALSTLFGGYYRDLYVKHGLLAGADCGQVYYWANVTQRTIATAKALGQGLSPGCAVTVHTVGEGKVDPMFEPVGAGVIKPDVAKARAAVAGRVGGDLAAWSAGHRDAIDSLDELLMQCDVAPCPALPGKRRVFDAKPGFSTDADATIGIEGPEAFASGVTESLLMAWADGQDFASLGWKGLDEASLLRVFPLHQAEFDLRLRTPEVARIGASHLAERVLETLSDGQGAVGGKDAKMVMIVGHDGTLAMLGGLLGLDWVAPGYQPGQIAPGGALVFERWKRDDGVRVIRARYTVQTLSQLREKKPLTLAAPPASSPIFVPGCSEASLDCPLDRFDAVVKRATAR</sequence>
<dbReference type="Pfam" id="PF00328">
    <property type="entry name" value="His_Phos_2"/>
    <property type="match status" value="1"/>
</dbReference>
<comment type="similarity">
    <text evidence="1">Belongs to the histidine acid phosphatase family.</text>
</comment>
<name>A0A2T9JU18_9CAUL</name>
<accession>A0A2T9JU18</accession>
<dbReference type="Gene3D" id="3.40.50.1240">
    <property type="entry name" value="Phosphoglycerate mutase-like"/>
    <property type="match status" value="2"/>
</dbReference>
<protein>
    <submittedName>
        <fullName evidence="4">Histidine-type phosphatase</fullName>
    </submittedName>
</protein>
<evidence type="ECO:0000256" key="2">
    <source>
        <dbReference type="ARBA" id="ARBA00022801"/>
    </source>
</evidence>
<dbReference type="GO" id="GO:0050308">
    <property type="term" value="F:sugar-phosphatase activity"/>
    <property type="evidence" value="ECO:0007669"/>
    <property type="project" value="TreeGrafter"/>
</dbReference>
<dbReference type="AlphaFoldDB" id="A0A2T9JU18"/>
<feature type="chain" id="PRO_5015606083" evidence="3">
    <location>
        <begin position="23"/>
        <end position="411"/>
    </location>
</feature>
<dbReference type="GO" id="GO:0030288">
    <property type="term" value="C:outer membrane-bounded periplasmic space"/>
    <property type="evidence" value="ECO:0007669"/>
    <property type="project" value="TreeGrafter"/>
</dbReference>
<dbReference type="InterPro" id="IPR033379">
    <property type="entry name" value="Acid_Pase_AS"/>
</dbReference>
<dbReference type="PANTHER" id="PTHR11567">
    <property type="entry name" value="ACID PHOSPHATASE-RELATED"/>
    <property type="match status" value="1"/>
</dbReference>
<keyword evidence="5" id="KW-1185">Reference proteome</keyword>
<dbReference type="InterPro" id="IPR000560">
    <property type="entry name" value="His_Pase_clade-2"/>
</dbReference>